<dbReference type="GO" id="GO:0043565">
    <property type="term" value="F:sequence-specific DNA binding"/>
    <property type="evidence" value="ECO:0007669"/>
    <property type="project" value="InterPro"/>
</dbReference>
<feature type="transmembrane region" description="Helical" evidence="5">
    <location>
        <begin position="177"/>
        <end position="199"/>
    </location>
</feature>
<keyword evidence="5" id="KW-0812">Transmembrane</keyword>
<evidence type="ECO:0000259" key="6">
    <source>
        <dbReference type="PROSITE" id="PS01124"/>
    </source>
</evidence>
<feature type="transmembrane region" description="Helical" evidence="5">
    <location>
        <begin position="148"/>
        <end position="171"/>
    </location>
</feature>
<keyword evidence="5" id="KW-1133">Transmembrane helix</keyword>
<feature type="domain" description="HTH araC/xylS-type" evidence="6">
    <location>
        <begin position="236"/>
        <end position="340"/>
    </location>
</feature>
<feature type="compositionally biased region" description="Acidic residues" evidence="4">
    <location>
        <begin position="209"/>
        <end position="218"/>
    </location>
</feature>
<organism evidence="7 8">
    <name type="scientific">Thalassospira povalilytica</name>
    <dbReference type="NCBI Taxonomy" id="732237"/>
    <lineage>
        <taxon>Bacteria</taxon>
        <taxon>Pseudomonadati</taxon>
        <taxon>Pseudomonadota</taxon>
        <taxon>Alphaproteobacteria</taxon>
        <taxon>Rhodospirillales</taxon>
        <taxon>Thalassospiraceae</taxon>
        <taxon>Thalassospira</taxon>
    </lineage>
</organism>
<evidence type="ECO:0000313" key="7">
    <source>
        <dbReference type="EMBL" id="MBN8197932.1"/>
    </source>
</evidence>
<evidence type="ECO:0000256" key="2">
    <source>
        <dbReference type="ARBA" id="ARBA00023125"/>
    </source>
</evidence>
<dbReference type="PROSITE" id="PS01124">
    <property type="entry name" value="HTH_ARAC_FAMILY_2"/>
    <property type="match status" value="1"/>
</dbReference>
<comment type="caution">
    <text evidence="7">The sequence shown here is derived from an EMBL/GenBank/DDBJ whole genome shotgun (WGS) entry which is preliminary data.</text>
</comment>
<dbReference type="PANTHER" id="PTHR43280">
    <property type="entry name" value="ARAC-FAMILY TRANSCRIPTIONAL REGULATOR"/>
    <property type="match status" value="1"/>
</dbReference>
<dbReference type="InterPro" id="IPR018060">
    <property type="entry name" value="HTH_AraC"/>
</dbReference>
<dbReference type="SMART" id="SM00342">
    <property type="entry name" value="HTH_ARAC"/>
    <property type="match status" value="1"/>
</dbReference>
<sequence>MIALPVPMIVALLLGYLFLRAILFEKTSRLLAALLLACACQSVTVSLVHYYGFDAIRLLQPVMASMIPALAWMAFLQSSVRSRLVGTDLCHFLAPVVMVIVILAMPVLIDALLGGLFVGYASAILIALHRQGNDLAHSRLASGHVPALIWRVIAIALIVSAFSDLLIAAALQFGAEGATGVILSIFSSLAVLTIGFLALSPDLAIGSGDDDNGGDDIEPSSAPDKTAPDTPDIPVDEIMAALEQLISGQKLFLDPDLTLARIARRLGYPLKQVSTAINQSTGENVSRYINRFRIDHACGELARGQNVTTTMLASGFNTKSNFNREFLRITGQTPSQWQQQKIPAAVVETTATRRGS</sequence>
<evidence type="ECO:0000256" key="5">
    <source>
        <dbReference type="SAM" id="Phobius"/>
    </source>
</evidence>
<dbReference type="Gene3D" id="1.10.10.60">
    <property type="entry name" value="Homeodomain-like"/>
    <property type="match status" value="1"/>
</dbReference>
<accession>A0A8I1SJ25</accession>
<keyword evidence="5" id="KW-0472">Membrane</keyword>
<dbReference type="EMBL" id="JAEKJW010000003">
    <property type="protein sequence ID" value="MBN8197932.1"/>
    <property type="molecule type" value="Genomic_DNA"/>
</dbReference>
<dbReference type="Proteomes" id="UP000664405">
    <property type="component" value="Unassembled WGS sequence"/>
</dbReference>
<dbReference type="Pfam" id="PF12833">
    <property type="entry name" value="HTH_18"/>
    <property type="match status" value="1"/>
</dbReference>
<dbReference type="GO" id="GO:0003700">
    <property type="term" value="F:DNA-binding transcription factor activity"/>
    <property type="evidence" value="ECO:0007669"/>
    <property type="project" value="InterPro"/>
</dbReference>
<feature type="transmembrane region" description="Helical" evidence="5">
    <location>
        <begin position="88"/>
        <end position="105"/>
    </location>
</feature>
<feature type="transmembrane region" description="Helical" evidence="5">
    <location>
        <begin position="30"/>
        <end position="52"/>
    </location>
</feature>
<evidence type="ECO:0000256" key="1">
    <source>
        <dbReference type="ARBA" id="ARBA00023015"/>
    </source>
</evidence>
<feature type="region of interest" description="Disordered" evidence="4">
    <location>
        <begin position="209"/>
        <end position="232"/>
    </location>
</feature>
<name>A0A8I1SJ25_9PROT</name>
<dbReference type="AlphaFoldDB" id="A0A8I1SJ25"/>
<reference evidence="7" key="1">
    <citation type="submission" date="2020-12" db="EMBL/GenBank/DDBJ databases">
        <title>Oil enriched cultivation method for isolating marine PHA-producing bacteria.</title>
        <authorList>
            <person name="Zheng W."/>
            <person name="Yu S."/>
            <person name="Huang Y."/>
        </authorList>
    </citation>
    <scope>NUCLEOTIDE SEQUENCE</scope>
    <source>
        <strain evidence="7">SY-2-3</strain>
    </source>
</reference>
<evidence type="ECO:0000313" key="8">
    <source>
        <dbReference type="Proteomes" id="UP000664405"/>
    </source>
</evidence>
<keyword evidence="3" id="KW-0804">Transcription</keyword>
<dbReference type="InterPro" id="IPR009057">
    <property type="entry name" value="Homeodomain-like_sf"/>
</dbReference>
<proteinExistence type="predicted"/>
<dbReference type="RefSeq" id="WP_206927991.1">
    <property type="nucleotide sequence ID" value="NZ_JAEKJW010000003.1"/>
</dbReference>
<protein>
    <submittedName>
        <fullName evidence="7">AraC family transcriptional regulator</fullName>
    </submittedName>
</protein>
<feature type="transmembrane region" description="Helical" evidence="5">
    <location>
        <begin position="58"/>
        <end position="76"/>
    </location>
</feature>
<gene>
    <name evidence="7" type="ORF">JF547_15805</name>
</gene>
<keyword evidence="1" id="KW-0805">Transcription regulation</keyword>
<evidence type="ECO:0000256" key="4">
    <source>
        <dbReference type="SAM" id="MobiDB-lite"/>
    </source>
</evidence>
<feature type="transmembrane region" description="Helical" evidence="5">
    <location>
        <begin position="6"/>
        <end position="23"/>
    </location>
</feature>
<keyword evidence="2" id="KW-0238">DNA-binding</keyword>
<evidence type="ECO:0000256" key="3">
    <source>
        <dbReference type="ARBA" id="ARBA00023163"/>
    </source>
</evidence>
<dbReference type="PANTHER" id="PTHR43280:SF29">
    <property type="entry name" value="ARAC-FAMILY TRANSCRIPTIONAL REGULATOR"/>
    <property type="match status" value="1"/>
</dbReference>
<dbReference type="SUPFAM" id="SSF46689">
    <property type="entry name" value="Homeodomain-like"/>
    <property type="match status" value="1"/>
</dbReference>